<dbReference type="RefSeq" id="WP_323337201.1">
    <property type="nucleotide sequence ID" value="NZ_JAYFSI010000021.1"/>
</dbReference>
<name>A0ABU5RLY0_9PSEU</name>
<proteinExistence type="predicted"/>
<feature type="domain" description="SnoaL-like" evidence="1">
    <location>
        <begin position="2"/>
        <end position="120"/>
    </location>
</feature>
<evidence type="ECO:0000313" key="3">
    <source>
        <dbReference type="Proteomes" id="UP001304298"/>
    </source>
</evidence>
<comment type="caution">
    <text evidence="2">The sequence shown here is derived from an EMBL/GenBank/DDBJ whole genome shotgun (WGS) entry which is preliminary data.</text>
</comment>
<organism evidence="2 3">
    <name type="scientific">Amycolatopsis heterodermiae</name>
    <dbReference type="NCBI Taxonomy" id="3110235"/>
    <lineage>
        <taxon>Bacteria</taxon>
        <taxon>Bacillati</taxon>
        <taxon>Actinomycetota</taxon>
        <taxon>Actinomycetes</taxon>
        <taxon>Pseudonocardiales</taxon>
        <taxon>Pseudonocardiaceae</taxon>
        <taxon>Amycolatopsis</taxon>
    </lineage>
</organism>
<dbReference type="SUPFAM" id="SSF54427">
    <property type="entry name" value="NTF2-like"/>
    <property type="match status" value="1"/>
</dbReference>
<dbReference type="Pfam" id="PF13577">
    <property type="entry name" value="SnoaL_4"/>
    <property type="match status" value="1"/>
</dbReference>
<gene>
    <name evidence="2" type="ORF">VA596_47795</name>
</gene>
<dbReference type="InterPro" id="IPR032710">
    <property type="entry name" value="NTF2-like_dom_sf"/>
</dbReference>
<keyword evidence="3" id="KW-1185">Reference proteome</keyword>
<protein>
    <submittedName>
        <fullName evidence="2">Nuclear transport factor 2 family protein</fullName>
    </submittedName>
</protein>
<dbReference type="InterPro" id="IPR037401">
    <property type="entry name" value="SnoaL-like"/>
</dbReference>
<evidence type="ECO:0000313" key="2">
    <source>
        <dbReference type="EMBL" id="MEA5367305.1"/>
    </source>
</evidence>
<evidence type="ECO:0000259" key="1">
    <source>
        <dbReference type="Pfam" id="PF13577"/>
    </source>
</evidence>
<dbReference type="Gene3D" id="3.10.450.50">
    <property type="match status" value="1"/>
</dbReference>
<dbReference type="EMBL" id="JAYFSI010000021">
    <property type="protein sequence ID" value="MEA5367305.1"/>
    <property type="molecule type" value="Genomic_DNA"/>
</dbReference>
<reference evidence="2 3" key="1">
    <citation type="submission" date="2023-12" db="EMBL/GenBank/DDBJ databases">
        <title>Amycolatopsis sp. V23-08.</title>
        <authorList>
            <person name="Somphong A."/>
        </authorList>
    </citation>
    <scope>NUCLEOTIDE SEQUENCE [LARGE SCALE GENOMIC DNA]</scope>
    <source>
        <strain evidence="2 3">V23-08</strain>
    </source>
</reference>
<dbReference type="Proteomes" id="UP001304298">
    <property type="component" value="Unassembled WGS sequence"/>
</dbReference>
<sequence>MSDVTAITQLILHERQGRDRGWWDQMRAAFRPDSTVRLSWFTGSGAEFVQRSEAMSARGDLSVHRMAPPVVTVRGDRAHAEASASTELQIDFEGVAAHLISFTRINYRLSKEDGEWGVVSLDAIYERDTLSPALPGASLTVDPSDVAGFRPSYALLALCLERRGYPIGTDLLGDDRPEAVAAFYASVHTWLDA</sequence>
<accession>A0ABU5RLY0</accession>